<evidence type="ECO:0000313" key="4">
    <source>
        <dbReference type="EMBL" id="NMH90506.1"/>
    </source>
</evidence>
<evidence type="ECO:0000259" key="3">
    <source>
        <dbReference type="PROSITE" id="PS50977"/>
    </source>
</evidence>
<evidence type="ECO:0000256" key="2">
    <source>
        <dbReference type="PROSITE-ProRule" id="PRU00335"/>
    </source>
</evidence>
<evidence type="ECO:0000256" key="1">
    <source>
        <dbReference type="ARBA" id="ARBA00023125"/>
    </source>
</evidence>
<dbReference type="PANTHER" id="PTHR30055">
    <property type="entry name" value="HTH-TYPE TRANSCRIPTIONAL REGULATOR RUTR"/>
    <property type="match status" value="1"/>
</dbReference>
<dbReference type="PANTHER" id="PTHR30055:SF226">
    <property type="entry name" value="HTH-TYPE TRANSCRIPTIONAL REGULATOR PKSA"/>
    <property type="match status" value="1"/>
</dbReference>
<sequence>MDRRAYGGRDAAARAAERRAKLMDAGLRMWSDGGWAAVTVRGVCAAAGLTERYFYESFTDREALLLAIFDASLEDTLAAVLAAMEAAPGTPPDQLRAAIGAFVGRISDDPRHAVGLVEPIGSPALWRHRRAASTGFADLVAARAGMVTPNADRDRLRVAARFCVGGLTELIICWLDDGRASPPDEIVEHGVRLFRAALRTS</sequence>
<dbReference type="Gene3D" id="1.10.10.60">
    <property type="entry name" value="Homeodomain-like"/>
    <property type="match status" value="1"/>
</dbReference>
<dbReference type="InterPro" id="IPR009057">
    <property type="entry name" value="Homeodomain-like_sf"/>
</dbReference>
<dbReference type="Gene3D" id="1.10.357.10">
    <property type="entry name" value="Tetracycline Repressor, domain 2"/>
    <property type="match status" value="1"/>
</dbReference>
<feature type="domain" description="HTH tetR-type" evidence="3">
    <location>
        <begin position="16"/>
        <end position="76"/>
    </location>
</feature>
<keyword evidence="1 2" id="KW-0238">DNA-binding</keyword>
<reference evidence="4 5" key="1">
    <citation type="submission" date="2020-04" db="EMBL/GenBank/DDBJ databases">
        <authorList>
            <person name="Klaysubun C."/>
            <person name="Duangmal K."/>
            <person name="Lipun K."/>
        </authorList>
    </citation>
    <scope>NUCLEOTIDE SEQUENCE [LARGE SCALE GENOMIC DNA]</scope>
    <source>
        <strain evidence="4 5">DSM 45300</strain>
    </source>
</reference>
<dbReference type="PROSITE" id="PS50977">
    <property type="entry name" value="HTH_TETR_2"/>
    <property type="match status" value="1"/>
</dbReference>
<dbReference type="GO" id="GO:0003700">
    <property type="term" value="F:DNA-binding transcription factor activity"/>
    <property type="evidence" value="ECO:0007669"/>
    <property type="project" value="TreeGrafter"/>
</dbReference>
<dbReference type="InterPro" id="IPR001647">
    <property type="entry name" value="HTH_TetR"/>
</dbReference>
<gene>
    <name evidence="4" type="ORF">HF519_02680</name>
</gene>
<accession>A0A848DD34</accession>
<proteinExistence type="predicted"/>
<dbReference type="SUPFAM" id="SSF46689">
    <property type="entry name" value="Homeodomain-like"/>
    <property type="match status" value="1"/>
</dbReference>
<dbReference type="Pfam" id="PF00440">
    <property type="entry name" value="TetR_N"/>
    <property type="match status" value="1"/>
</dbReference>
<protein>
    <submittedName>
        <fullName evidence="4">TetR/AcrR family transcriptional regulator</fullName>
    </submittedName>
</protein>
<dbReference type="EMBL" id="JAAXKZ010000005">
    <property type="protein sequence ID" value="NMH90506.1"/>
    <property type="molecule type" value="Genomic_DNA"/>
</dbReference>
<dbReference type="Proteomes" id="UP000586918">
    <property type="component" value="Unassembled WGS sequence"/>
</dbReference>
<organism evidence="4 5">
    <name type="scientific">Pseudonocardia bannensis</name>
    <dbReference type="NCBI Taxonomy" id="630973"/>
    <lineage>
        <taxon>Bacteria</taxon>
        <taxon>Bacillati</taxon>
        <taxon>Actinomycetota</taxon>
        <taxon>Actinomycetes</taxon>
        <taxon>Pseudonocardiales</taxon>
        <taxon>Pseudonocardiaceae</taxon>
        <taxon>Pseudonocardia</taxon>
    </lineage>
</organism>
<dbReference type="GO" id="GO:0000976">
    <property type="term" value="F:transcription cis-regulatory region binding"/>
    <property type="evidence" value="ECO:0007669"/>
    <property type="project" value="TreeGrafter"/>
</dbReference>
<feature type="DNA-binding region" description="H-T-H motif" evidence="2">
    <location>
        <begin position="39"/>
        <end position="58"/>
    </location>
</feature>
<dbReference type="InterPro" id="IPR050109">
    <property type="entry name" value="HTH-type_TetR-like_transc_reg"/>
</dbReference>
<name>A0A848DD34_9PSEU</name>
<comment type="caution">
    <text evidence="4">The sequence shown here is derived from an EMBL/GenBank/DDBJ whole genome shotgun (WGS) entry which is preliminary data.</text>
</comment>
<evidence type="ECO:0000313" key="5">
    <source>
        <dbReference type="Proteomes" id="UP000586918"/>
    </source>
</evidence>
<dbReference type="AlphaFoldDB" id="A0A848DD34"/>
<keyword evidence="5" id="KW-1185">Reference proteome</keyword>
<dbReference type="RefSeq" id="WP_169410000.1">
    <property type="nucleotide sequence ID" value="NZ_JAAXKZ010000005.1"/>
</dbReference>